<dbReference type="Pfam" id="PF13302">
    <property type="entry name" value="Acetyltransf_3"/>
    <property type="match status" value="1"/>
</dbReference>
<proteinExistence type="predicted"/>
<dbReference type="GO" id="GO:0005737">
    <property type="term" value="C:cytoplasm"/>
    <property type="evidence" value="ECO:0007669"/>
    <property type="project" value="TreeGrafter"/>
</dbReference>
<dbReference type="PANTHER" id="PTHR43441:SF10">
    <property type="entry name" value="ACETYLTRANSFERASE"/>
    <property type="match status" value="1"/>
</dbReference>
<dbReference type="PROSITE" id="PS51186">
    <property type="entry name" value="GNAT"/>
    <property type="match status" value="1"/>
</dbReference>
<evidence type="ECO:0000313" key="3">
    <source>
        <dbReference type="Proteomes" id="UP000199614"/>
    </source>
</evidence>
<dbReference type="GO" id="GO:1990189">
    <property type="term" value="F:protein N-terminal-serine acetyltransferase activity"/>
    <property type="evidence" value="ECO:0007669"/>
    <property type="project" value="TreeGrafter"/>
</dbReference>
<name>A0A1I4WW29_PSUAM</name>
<gene>
    <name evidence="2" type="ORF">SAMN05216207_1009153</name>
</gene>
<organism evidence="2 3">
    <name type="scientific">Pseudonocardia ammonioxydans</name>
    <dbReference type="NCBI Taxonomy" id="260086"/>
    <lineage>
        <taxon>Bacteria</taxon>
        <taxon>Bacillati</taxon>
        <taxon>Actinomycetota</taxon>
        <taxon>Actinomycetes</taxon>
        <taxon>Pseudonocardiales</taxon>
        <taxon>Pseudonocardiaceae</taxon>
        <taxon>Pseudonocardia</taxon>
    </lineage>
</organism>
<dbReference type="PANTHER" id="PTHR43441">
    <property type="entry name" value="RIBOSOMAL-PROTEIN-SERINE ACETYLTRANSFERASE"/>
    <property type="match status" value="1"/>
</dbReference>
<dbReference type="OrthoDB" id="9132139at2"/>
<protein>
    <submittedName>
        <fullName evidence="2">Protein N-acetyltransferase, RimJ/RimL family</fullName>
    </submittedName>
</protein>
<evidence type="ECO:0000313" key="2">
    <source>
        <dbReference type="EMBL" id="SFN18018.1"/>
    </source>
</evidence>
<accession>A0A1I4WW29</accession>
<dbReference type="EMBL" id="FOUY01000009">
    <property type="protein sequence ID" value="SFN18018.1"/>
    <property type="molecule type" value="Genomic_DNA"/>
</dbReference>
<feature type="domain" description="N-acetyltransferase" evidence="1">
    <location>
        <begin position="37"/>
        <end position="196"/>
    </location>
</feature>
<keyword evidence="3" id="KW-1185">Reference proteome</keyword>
<evidence type="ECO:0000259" key="1">
    <source>
        <dbReference type="PROSITE" id="PS51186"/>
    </source>
</evidence>
<dbReference type="Gene3D" id="3.40.630.30">
    <property type="match status" value="1"/>
</dbReference>
<dbReference type="InterPro" id="IPR051908">
    <property type="entry name" value="Ribosomal_N-acetyltransferase"/>
</dbReference>
<keyword evidence="2" id="KW-0808">Transferase</keyword>
<dbReference type="STRING" id="260086.SAMN05216207_1009153"/>
<dbReference type="GO" id="GO:0008999">
    <property type="term" value="F:protein-N-terminal-alanine acetyltransferase activity"/>
    <property type="evidence" value="ECO:0007669"/>
    <property type="project" value="TreeGrafter"/>
</dbReference>
<dbReference type="AlphaFoldDB" id="A0A1I4WW29"/>
<sequence length="210" mass="23159">MRPTGSRWWEVPVTDGDGCGRMVGVPRPSNTLADGVVVLSPLDWGDVEPHLAGEDAELVRWLSGGRGTRATVRAHVRRAIERWHDDGPKLSFGIRVDGGAVLAGTIDAELDRAERRAGLSYGIYPAYRRRGLATRAVRLAARYLGERGDVHRISIDVDPQNVPSIGVARRAGFRFLRHVTDDEGDFDRYELRVRAPVVPAPPPPPRHGRP</sequence>
<dbReference type="Proteomes" id="UP000199614">
    <property type="component" value="Unassembled WGS sequence"/>
</dbReference>
<dbReference type="InterPro" id="IPR000182">
    <property type="entry name" value="GNAT_dom"/>
</dbReference>
<dbReference type="SUPFAM" id="SSF55729">
    <property type="entry name" value="Acyl-CoA N-acyltransferases (Nat)"/>
    <property type="match status" value="1"/>
</dbReference>
<reference evidence="2 3" key="1">
    <citation type="submission" date="2016-10" db="EMBL/GenBank/DDBJ databases">
        <authorList>
            <person name="de Groot N.N."/>
        </authorList>
    </citation>
    <scope>NUCLEOTIDE SEQUENCE [LARGE SCALE GENOMIC DNA]</scope>
    <source>
        <strain evidence="2 3">CGMCC 4.1877</strain>
    </source>
</reference>
<dbReference type="InterPro" id="IPR016181">
    <property type="entry name" value="Acyl_CoA_acyltransferase"/>
</dbReference>